<evidence type="ECO:0000256" key="2">
    <source>
        <dbReference type="ARBA" id="ARBA00023002"/>
    </source>
</evidence>
<dbReference type="AlphaFoldDB" id="A0A212JB67"/>
<dbReference type="InterPro" id="IPR006139">
    <property type="entry name" value="D-isomer_2_OHA_DH_cat_dom"/>
</dbReference>
<name>A0A212JB67_9DELT</name>
<reference evidence="7" key="1">
    <citation type="submission" date="2016-04" db="EMBL/GenBank/DDBJ databases">
        <authorList>
            <person name="Evans L.H."/>
            <person name="Alamgir A."/>
            <person name="Owens N."/>
            <person name="Weber N.D."/>
            <person name="Virtaneva K."/>
            <person name="Barbian K."/>
            <person name="Babar A."/>
            <person name="Rosenke K."/>
        </authorList>
    </citation>
    <scope>NUCLEOTIDE SEQUENCE</scope>
    <source>
        <strain evidence="7">86</strain>
    </source>
</reference>
<sequence length="320" mass="34626">MSRFNILMFQTMHEKGTAVLRECCDLHYAESLDEDYLADAIKDKDGVIIRANGAITRRMIEGARNLKVIGRHGVGLDAIDLVAAAERGIPVVSTPEANNASVAEGFFGLAFALAKRVTGGNAAVRAGDWDFRNRYRTASLSGKTLGIYGFGKIGQMVGRMGHFGFDMPLLYADAISHPEAEKSLGATRVTPEELFERADFISINLPLFPSTRKAVTAKLLNRMKPTAFVVNMARGPIWEEADVYAVLKEGKIAGAGSDVFDPEPPSTDNPLLTMENFICSPHNSAHTEEGMINMSMVAADVVAVLQGRAPKYLVPPPAAK</sequence>
<dbReference type="GO" id="GO:0016616">
    <property type="term" value="F:oxidoreductase activity, acting on the CH-OH group of donors, NAD or NADP as acceptor"/>
    <property type="evidence" value="ECO:0007669"/>
    <property type="project" value="InterPro"/>
</dbReference>
<dbReference type="SUPFAM" id="SSF52283">
    <property type="entry name" value="Formate/glycerate dehydrogenase catalytic domain-like"/>
    <property type="match status" value="1"/>
</dbReference>
<evidence type="ECO:0000256" key="4">
    <source>
        <dbReference type="RuleBase" id="RU003719"/>
    </source>
</evidence>
<evidence type="ECO:0000259" key="6">
    <source>
        <dbReference type="Pfam" id="PF02826"/>
    </source>
</evidence>
<dbReference type="InterPro" id="IPR006140">
    <property type="entry name" value="D-isomer_DH_NAD-bd"/>
</dbReference>
<evidence type="ECO:0000256" key="1">
    <source>
        <dbReference type="ARBA" id="ARBA00005854"/>
    </source>
</evidence>
<keyword evidence="2 4" id="KW-0560">Oxidoreductase</keyword>
<organism evidence="7">
    <name type="scientific">uncultured delta proteobacterium</name>
    <dbReference type="NCBI Taxonomy" id="34034"/>
    <lineage>
        <taxon>Bacteria</taxon>
        <taxon>Deltaproteobacteria</taxon>
        <taxon>environmental samples</taxon>
    </lineage>
</organism>
<dbReference type="InterPro" id="IPR050857">
    <property type="entry name" value="D-2-hydroxyacid_DH"/>
</dbReference>
<protein>
    <submittedName>
        <fullName evidence="7">D-isomer specific 2-hydroxyacid dehydrogenase, NAD-binding</fullName>
    </submittedName>
</protein>
<dbReference type="Gene3D" id="3.40.50.720">
    <property type="entry name" value="NAD(P)-binding Rossmann-like Domain"/>
    <property type="match status" value="2"/>
</dbReference>
<accession>A0A212JB67</accession>
<evidence type="ECO:0000313" key="7">
    <source>
        <dbReference type="EMBL" id="SBV96694.1"/>
    </source>
</evidence>
<dbReference type="CDD" id="cd12173">
    <property type="entry name" value="PGDH_4"/>
    <property type="match status" value="1"/>
</dbReference>
<feature type="domain" description="D-isomer specific 2-hydroxyacid dehydrogenase catalytic" evidence="5">
    <location>
        <begin position="6"/>
        <end position="314"/>
    </location>
</feature>
<proteinExistence type="inferred from homology"/>
<dbReference type="GO" id="GO:0051287">
    <property type="term" value="F:NAD binding"/>
    <property type="evidence" value="ECO:0007669"/>
    <property type="project" value="InterPro"/>
</dbReference>
<dbReference type="PANTHER" id="PTHR42789">
    <property type="entry name" value="D-ISOMER SPECIFIC 2-HYDROXYACID DEHYDROGENASE FAMILY PROTEIN (AFU_ORTHOLOGUE AFUA_6G10090)"/>
    <property type="match status" value="1"/>
</dbReference>
<keyword evidence="3" id="KW-0520">NAD</keyword>
<dbReference type="InterPro" id="IPR036291">
    <property type="entry name" value="NAD(P)-bd_dom_sf"/>
</dbReference>
<dbReference type="EMBL" id="FLUQ01000001">
    <property type="protein sequence ID" value="SBV96694.1"/>
    <property type="molecule type" value="Genomic_DNA"/>
</dbReference>
<dbReference type="PANTHER" id="PTHR42789:SF1">
    <property type="entry name" value="D-ISOMER SPECIFIC 2-HYDROXYACID DEHYDROGENASE FAMILY PROTEIN (AFU_ORTHOLOGUE AFUA_6G10090)"/>
    <property type="match status" value="1"/>
</dbReference>
<comment type="similarity">
    <text evidence="1 4">Belongs to the D-isomer specific 2-hydroxyacid dehydrogenase family.</text>
</comment>
<dbReference type="SUPFAM" id="SSF51735">
    <property type="entry name" value="NAD(P)-binding Rossmann-fold domains"/>
    <property type="match status" value="1"/>
</dbReference>
<evidence type="ECO:0000259" key="5">
    <source>
        <dbReference type="Pfam" id="PF00389"/>
    </source>
</evidence>
<dbReference type="Pfam" id="PF02826">
    <property type="entry name" value="2-Hacid_dh_C"/>
    <property type="match status" value="1"/>
</dbReference>
<evidence type="ECO:0000256" key="3">
    <source>
        <dbReference type="ARBA" id="ARBA00023027"/>
    </source>
</evidence>
<gene>
    <name evidence="7" type="ORF">KL86DPRO_11088</name>
</gene>
<feature type="domain" description="D-isomer specific 2-hydroxyacid dehydrogenase NAD-binding" evidence="6">
    <location>
        <begin position="107"/>
        <end position="283"/>
    </location>
</feature>
<dbReference type="Pfam" id="PF00389">
    <property type="entry name" value="2-Hacid_dh"/>
    <property type="match status" value="1"/>
</dbReference>